<sequence>MPRIAMWDWIHSVPEETCRSHNHSFSSPAEHVHHTIFAELHEFALKNAKAAYESLPHHLLLQFERIDPDTLALFSQKADVNESRLLLGLSKDSCRGEFTPAYAYISKKNHAHQVLLKLGHNHLKVNDLDSVEWEKPFDSIYDAYGQTDRSGDRMCMMAAYYFLAADHISEIATRTRSFMQHFAKLCGNIYVQTAAEIRLREVSAPEPIDGPLVGQTLPSNRMSRSLCQQDRASDLLLPETQQQNRKQESDDDIFKTRQDTSDAQLIPLTYQVNDKGDLSLVSPINGDSPRISSPTVWDGPNGSPVTQLPRSNTNLLIDLVSPPTGQHQVKLQDLEAAGQPDFPESKALGIDDLATFVERFKELEAQSTRLREHNIANAELEVIVTQSKNDAKRGYTKLQELQERFLNQETELKGLRKELARTKRDSATANQKLTHDLGQEQSKLQSLQRARAHIQTCLDGVQVENKQLERRLAEAERSGTPKQKVVIMEASLRALEADKKGMQDRIRILEDEVQVEKNKFNDYKRMIRNLSLDP</sequence>
<dbReference type="Proteomes" id="UP000756921">
    <property type="component" value="Unassembled WGS sequence"/>
</dbReference>
<name>A0A9P6GSP1_9PLEO</name>
<keyword evidence="1" id="KW-0175">Coiled coil</keyword>
<dbReference type="AlphaFoldDB" id="A0A9P6GSP1"/>
<dbReference type="OrthoDB" id="3790858at2759"/>
<accession>A0A9P6GSP1</accession>
<organism evidence="2 3">
    <name type="scientific">Paraphaeosphaeria minitans</name>
    <dbReference type="NCBI Taxonomy" id="565426"/>
    <lineage>
        <taxon>Eukaryota</taxon>
        <taxon>Fungi</taxon>
        <taxon>Dikarya</taxon>
        <taxon>Ascomycota</taxon>
        <taxon>Pezizomycotina</taxon>
        <taxon>Dothideomycetes</taxon>
        <taxon>Pleosporomycetidae</taxon>
        <taxon>Pleosporales</taxon>
        <taxon>Massarineae</taxon>
        <taxon>Didymosphaeriaceae</taxon>
        <taxon>Paraphaeosphaeria</taxon>
    </lineage>
</organism>
<dbReference type="EMBL" id="WJXW01000002">
    <property type="protein sequence ID" value="KAF9739835.1"/>
    <property type="molecule type" value="Genomic_DNA"/>
</dbReference>
<evidence type="ECO:0000313" key="2">
    <source>
        <dbReference type="EMBL" id="KAF9739835.1"/>
    </source>
</evidence>
<evidence type="ECO:0000256" key="1">
    <source>
        <dbReference type="SAM" id="Coils"/>
    </source>
</evidence>
<keyword evidence="3" id="KW-1185">Reference proteome</keyword>
<comment type="caution">
    <text evidence="2">The sequence shown here is derived from an EMBL/GenBank/DDBJ whole genome shotgun (WGS) entry which is preliminary data.</text>
</comment>
<evidence type="ECO:0000313" key="3">
    <source>
        <dbReference type="Proteomes" id="UP000756921"/>
    </source>
</evidence>
<feature type="coiled-coil region" evidence="1">
    <location>
        <begin position="398"/>
        <end position="526"/>
    </location>
</feature>
<protein>
    <submittedName>
        <fullName evidence="2">Uncharacterized protein</fullName>
    </submittedName>
</protein>
<gene>
    <name evidence="2" type="ORF">PMIN01_02469</name>
</gene>
<reference evidence="2" key="1">
    <citation type="journal article" date="2020" name="Mol. Plant Microbe Interact.">
        <title>Genome Sequence of the Biocontrol Agent Coniothyrium minitans strain Conio (IMI 134523).</title>
        <authorList>
            <person name="Patel D."/>
            <person name="Shittu T.A."/>
            <person name="Baroncelli R."/>
            <person name="Muthumeenakshi S."/>
            <person name="Osborne T.H."/>
            <person name="Janganan T.K."/>
            <person name="Sreenivasaprasad S."/>
        </authorList>
    </citation>
    <scope>NUCLEOTIDE SEQUENCE</scope>
    <source>
        <strain evidence="2">Conio</strain>
    </source>
</reference>
<proteinExistence type="predicted"/>
<dbReference type="SUPFAM" id="SSF57997">
    <property type="entry name" value="Tropomyosin"/>
    <property type="match status" value="1"/>
</dbReference>